<dbReference type="PANTHER" id="PTHR33643:SF1">
    <property type="entry name" value="UREASE ACCESSORY PROTEIN D"/>
    <property type="match status" value="1"/>
</dbReference>
<dbReference type="STRING" id="39946.B8AIJ4"/>
<protein>
    <recommendedName>
        <fullName evidence="5">Urease accessory protein D</fullName>
    </recommendedName>
</protein>
<keyword evidence="4" id="KW-1185">Reference proteome</keyword>
<accession>B8AIJ4</accession>
<comment type="similarity">
    <text evidence="1">Belongs to the UreD family.</text>
</comment>
<evidence type="ECO:0000256" key="1">
    <source>
        <dbReference type="ARBA" id="ARBA00007177"/>
    </source>
</evidence>
<dbReference type="OMA" id="CANHGND"/>
<dbReference type="HOGENOM" id="CLU_021703_0_0_1"/>
<name>B8AIJ4_ORYSI</name>
<reference evidence="3 4" key="1">
    <citation type="journal article" date="2005" name="PLoS Biol.">
        <title>The genomes of Oryza sativa: a history of duplications.</title>
        <authorList>
            <person name="Yu J."/>
            <person name="Wang J."/>
            <person name="Lin W."/>
            <person name="Li S."/>
            <person name="Li H."/>
            <person name="Zhou J."/>
            <person name="Ni P."/>
            <person name="Dong W."/>
            <person name="Hu S."/>
            <person name="Zeng C."/>
            <person name="Zhang J."/>
            <person name="Zhang Y."/>
            <person name="Li R."/>
            <person name="Xu Z."/>
            <person name="Li S."/>
            <person name="Li X."/>
            <person name="Zheng H."/>
            <person name="Cong L."/>
            <person name="Lin L."/>
            <person name="Yin J."/>
            <person name="Geng J."/>
            <person name="Li G."/>
            <person name="Shi J."/>
            <person name="Liu J."/>
            <person name="Lv H."/>
            <person name="Li J."/>
            <person name="Wang J."/>
            <person name="Deng Y."/>
            <person name="Ran L."/>
            <person name="Shi X."/>
            <person name="Wang X."/>
            <person name="Wu Q."/>
            <person name="Li C."/>
            <person name="Ren X."/>
            <person name="Wang J."/>
            <person name="Wang X."/>
            <person name="Li D."/>
            <person name="Liu D."/>
            <person name="Zhang X."/>
            <person name="Ji Z."/>
            <person name="Zhao W."/>
            <person name="Sun Y."/>
            <person name="Zhang Z."/>
            <person name="Bao J."/>
            <person name="Han Y."/>
            <person name="Dong L."/>
            <person name="Ji J."/>
            <person name="Chen P."/>
            <person name="Wu S."/>
            <person name="Liu J."/>
            <person name="Xiao Y."/>
            <person name="Bu D."/>
            <person name="Tan J."/>
            <person name="Yang L."/>
            <person name="Ye C."/>
            <person name="Zhang J."/>
            <person name="Xu J."/>
            <person name="Zhou Y."/>
            <person name="Yu Y."/>
            <person name="Zhang B."/>
            <person name="Zhuang S."/>
            <person name="Wei H."/>
            <person name="Liu B."/>
            <person name="Lei M."/>
            <person name="Yu H."/>
            <person name="Li Y."/>
            <person name="Xu H."/>
            <person name="Wei S."/>
            <person name="He X."/>
            <person name="Fang L."/>
            <person name="Zhang Z."/>
            <person name="Zhang Y."/>
            <person name="Huang X."/>
            <person name="Su Z."/>
            <person name="Tong W."/>
            <person name="Li J."/>
            <person name="Tong Z."/>
            <person name="Li S."/>
            <person name="Ye J."/>
            <person name="Wang L."/>
            <person name="Fang L."/>
            <person name="Lei T."/>
            <person name="Chen C."/>
            <person name="Chen H."/>
            <person name="Xu Z."/>
            <person name="Li H."/>
            <person name="Huang H."/>
            <person name="Zhang F."/>
            <person name="Xu H."/>
            <person name="Li N."/>
            <person name="Zhao C."/>
            <person name="Li S."/>
            <person name="Dong L."/>
            <person name="Huang Y."/>
            <person name="Li L."/>
            <person name="Xi Y."/>
            <person name="Qi Q."/>
            <person name="Li W."/>
            <person name="Zhang B."/>
            <person name="Hu W."/>
            <person name="Zhang Y."/>
            <person name="Tian X."/>
            <person name="Jiao Y."/>
            <person name="Liang X."/>
            <person name="Jin J."/>
            <person name="Gao L."/>
            <person name="Zheng W."/>
            <person name="Hao B."/>
            <person name="Liu S."/>
            <person name="Wang W."/>
            <person name="Yuan L."/>
            <person name="Cao M."/>
            <person name="McDermott J."/>
            <person name="Samudrala R."/>
            <person name="Wang J."/>
            <person name="Wong G.K."/>
            <person name="Yang H."/>
        </authorList>
    </citation>
    <scope>NUCLEOTIDE SEQUENCE [LARGE SCALE GENOMIC DNA]</scope>
    <source>
        <strain evidence="4">cv. 93-11</strain>
    </source>
</reference>
<keyword evidence="2" id="KW-0143">Chaperone</keyword>
<evidence type="ECO:0000313" key="4">
    <source>
        <dbReference type="Proteomes" id="UP000007015"/>
    </source>
</evidence>
<dbReference type="Pfam" id="PF01774">
    <property type="entry name" value="UreD"/>
    <property type="match status" value="1"/>
</dbReference>
<dbReference type="InterPro" id="IPR002669">
    <property type="entry name" value="UreD"/>
</dbReference>
<dbReference type="HAMAP" id="MF_01384">
    <property type="entry name" value="UreD"/>
    <property type="match status" value="1"/>
</dbReference>
<organism evidence="3 4">
    <name type="scientific">Oryza sativa subsp. indica</name>
    <name type="common">Rice</name>
    <dbReference type="NCBI Taxonomy" id="39946"/>
    <lineage>
        <taxon>Eukaryota</taxon>
        <taxon>Viridiplantae</taxon>
        <taxon>Streptophyta</taxon>
        <taxon>Embryophyta</taxon>
        <taxon>Tracheophyta</taxon>
        <taxon>Spermatophyta</taxon>
        <taxon>Magnoliopsida</taxon>
        <taxon>Liliopsida</taxon>
        <taxon>Poales</taxon>
        <taxon>Poaceae</taxon>
        <taxon>BOP clade</taxon>
        <taxon>Oryzoideae</taxon>
        <taxon>Oryzeae</taxon>
        <taxon>Oryzinae</taxon>
        <taxon>Oryza</taxon>
        <taxon>Oryza sativa</taxon>
    </lineage>
</organism>
<gene>
    <name evidence="3" type="ORF">OsI_06037</name>
</gene>
<dbReference type="EMBL" id="CM000127">
    <property type="protein sequence ID" value="EEC72586.1"/>
    <property type="molecule type" value="Genomic_DNA"/>
</dbReference>
<proteinExistence type="inferred from homology"/>
<dbReference type="Proteomes" id="UP000007015">
    <property type="component" value="Chromosome 2"/>
</dbReference>
<evidence type="ECO:0000313" key="3">
    <source>
        <dbReference type="EMBL" id="EEC72586.1"/>
    </source>
</evidence>
<evidence type="ECO:0000256" key="2">
    <source>
        <dbReference type="ARBA" id="ARBA00023186"/>
    </source>
</evidence>
<dbReference type="AlphaFoldDB" id="B8AIJ4"/>
<evidence type="ECO:0008006" key="5">
    <source>
        <dbReference type="Google" id="ProtNLM"/>
    </source>
</evidence>
<dbReference type="GO" id="GO:0016151">
    <property type="term" value="F:nickel cation binding"/>
    <property type="evidence" value="ECO:0007669"/>
    <property type="project" value="InterPro"/>
</dbReference>
<dbReference type="PANTHER" id="PTHR33643">
    <property type="entry name" value="UREASE ACCESSORY PROTEIN D"/>
    <property type="match status" value="1"/>
</dbReference>
<sequence length="430" mass="47211">MAPAAATGAVRVEKVRGRSAVTRCFAKYPLKLIAPSKAGRASSGAAWLYAITYGGGIVSGDIISCTVAVGDGCAAAMTTQASTKVYKAVDSKCSEQVLEARVGEDALFALIPDPVTCFSMARYHQKQVFHVFPNSNLVVVDWFTSGRYESGEKWNFSFYKSINHILLEDQPLFIDSVLLEQSSNFSIADRMQEYNVVAMVILLGPKLKHIQDQMQDEVKKMMSVQLRPPTSAGGRYSTRSQPLHPQRPPIIASCSPFGRMGTGMVARITAVIVLCEFLSKRRYSGNWAADDHDPLSVLYNKSSFLVLVLLEQSSNFSIADRMQEYNVVAMVILLGPKLKHIQDQMQDEVKKMMSVQLRPPTSAGGRYSTRSQPLHPQRPPIIASCSPFGRMGTGMVARITAVSTESVYSFLRHHLAALEPFLGACPYPAS</sequence>
<dbReference type="Gramene" id="BGIOSGA007051-TA">
    <property type="protein sequence ID" value="BGIOSGA007051-PA"/>
    <property type="gene ID" value="BGIOSGA007051"/>
</dbReference>